<dbReference type="GO" id="GO:0006487">
    <property type="term" value="P:protein N-linked glycosylation"/>
    <property type="evidence" value="ECO:0007669"/>
    <property type="project" value="TreeGrafter"/>
</dbReference>
<keyword evidence="3" id="KW-0032">Aminotransferase</keyword>
<evidence type="ECO:0000256" key="1">
    <source>
        <dbReference type="ARBA" id="ARBA00001031"/>
    </source>
</evidence>
<evidence type="ECO:0000256" key="4">
    <source>
        <dbReference type="ARBA" id="ARBA00022679"/>
    </source>
</evidence>
<dbReference type="PANTHER" id="PTHR10937:SF0">
    <property type="entry name" value="GLUTAMINE--FRUCTOSE-6-PHOSPHATE TRANSAMINASE (ISOMERIZING)"/>
    <property type="match status" value="1"/>
</dbReference>
<dbReference type="SUPFAM" id="SSF56235">
    <property type="entry name" value="N-terminal nucleophile aminohydrolases (Ntn hydrolases)"/>
    <property type="match status" value="1"/>
</dbReference>
<reference evidence="7" key="1">
    <citation type="submission" date="2018-05" db="EMBL/GenBank/DDBJ databases">
        <authorList>
            <person name="Lanie J.A."/>
            <person name="Ng W.-L."/>
            <person name="Kazmierczak K.M."/>
            <person name="Andrzejewski T.M."/>
            <person name="Davidsen T.M."/>
            <person name="Wayne K.J."/>
            <person name="Tettelin H."/>
            <person name="Glass J.I."/>
            <person name="Rusch D."/>
            <person name="Podicherti R."/>
            <person name="Tsui H.-C.T."/>
            <person name="Winkler M.E."/>
        </authorList>
    </citation>
    <scope>NUCLEOTIDE SEQUENCE</scope>
</reference>
<dbReference type="GO" id="GO:0004360">
    <property type="term" value="F:glutamine-fructose-6-phosphate transaminase (isomerizing) activity"/>
    <property type="evidence" value="ECO:0007669"/>
    <property type="project" value="UniProtKB-EC"/>
</dbReference>
<dbReference type="InterPro" id="IPR029055">
    <property type="entry name" value="Ntn_hydrolases_N"/>
</dbReference>
<dbReference type="InterPro" id="IPR017932">
    <property type="entry name" value="GATase_2_dom"/>
</dbReference>
<dbReference type="PANTHER" id="PTHR10937">
    <property type="entry name" value="GLUCOSAMINE--FRUCTOSE-6-PHOSPHATE AMINOTRANSFERASE, ISOMERIZING"/>
    <property type="match status" value="1"/>
</dbReference>
<dbReference type="InterPro" id="IPR047084">
    <property type="entry name" value="GFAT_N"/>
</dbReference>
<evidence type="ECO:0000259" key="6">
    <source>
        <dbReference type="PROSITE" id="PS51278"/>
    </source>
</evidence>
<dbReference type="GO" id="GO:0006002">
    <property type="term" value="P:fructose 6-phosphate metabolic process"/>
    <property type="evidence" value="ECO:0007669"/>
    <property type="project" value="TreeGrafter"/>
</dbReference>
<proteinExistence type="predicted"/>
<sequence length="177" mass="19511">MCGIVGYIGNKNAKDVVLKGLKRLEYRGYDSAGISTLNVNTLEISKIKGKVAALTASITDDNHQGVIGIGHTRWATHGEPNIKNAHPHSDSSGKFALVHNGIIENYKILQEFLKDKGIICQTDTDTEVLVQFIGYLYEKEKLEFVEIVRLALEKVVGAYGILVMCSDYPDTIIAARF</sequence>
<organism evidence="7">
    <name type="scientific">marine metagenome</name>
    <dbReference type="NCBI Taxonomy" id="408172"/>
    <lineage>
        <taxon>unclassified sequences</taxon>
        <taxon>metagenomes</taxon>
        <taxon>ecological metagenomes</taxon>
    </lineage>
</organism>
<dbReference type="Gene3D" id="3.60.20.10">
    <property type="entry name" value="Glutamine Phosphoribosylpyrophosphate, subunit 1, domain 1"/>
    <property type="match status" value="1"/>
</dbReference>
<keyword evidence="4" id="KW-0808">Transferase</keyword>
<evidence type="ECO:0000256" key="3">
    <source>
        <dbReference type="ARBA" id="ARBA00022576"/>
    </source>
</evidence>
<name>A0A383AWF4_9ZZZZ</name>
<dbReference type="AlphaFoldDB" id="A0A383AWF4"/>
<evidence type="ECO:0000256" key="5">
    <source>
        <dbReference type="ARBA" id="ARBA00022962"/>
    </source>
</evidence>
<gene>
    <name evidence="7" type="ORF">METZ01_LOCUS464322</name>
</gene>
<dbReference type="PROSITE" id="PS51278">
    <property type="entry name" value="GATASE_TYPE_2"/>
    <property type="match status" value="1"/>
</dbReference>
<keyword evidence="5" id="KW-0315">Glutamine amidotransferase</keyword>
<dbReference type="EC" id="2.6.1.16" evidence="2"/>
<feature type="non-terminal residue" evidence="7">
    <location>
        <position position="177"/>
    </location>
</feature>
<dbReference type="EMBL" id="UINC01195068">
    <property type="protein sequence ID" value="SVE11468.1"/>
    <property type="molecule type" value="Genomic_DNA"/>
</dbReference>
<comment type="catalytic activity">
    <reaction evidence="1">
        <text>D-fructose 6-phosphate + L-glutamine = D-glucosamine 6-phosphate + L-glutamate</text>
        <dbReference type="Rhea" id="RHEA:13237"/>
        <dbReference type="ChEBI" id="CHEBI:29985"/>
        <dbReference type="ChEBI" id="CHEBI:58359"/>
        <dbReference type="ChEBI" id="CHEBI:58725"/>
        <dbReference type="ChEBI" id="CHEBI:61527"/>
        <dbReference type="EC" id="2.6.1.16"/>
    </reaction>
</comment>
<protein>
    <recommendedName>
        <fullName evidence="2">glutamine--fructose-6-phosphate transaminase (isomerizing)</fullName>
        <ecNumber evidence="2">2.6.1.16</ecNumber>
    </recommendedName>
</protein>
<evidence type="ECO:0000256" key="2">
    <source>
        <dbReference type="ARBA" id="ARBA00012916"/>
    </source>
</evidence>
<dbReference type="GO" id="GO:0005829">
    <property type="term" value="C:cytosol"/>
    <property type="evidence" value="ECO:0007669"/>
    <property type="project" value="TreeGrafter"/>
</dbReference>
<dbReference type="CDD" id="cd00714">
    <property type="entry name" value="GFAT"/>
    <property type="match status" value="1"/>
</dbReference>
<accession>A0A383AWF4</accession>
<dbReference type="Pfam" id="PF13522">
    <property type="entry name" value="GATase_6"/>
    <property type="match status" value="1"/>
</dbReference>
<dbReference type="GO" id="GO:0006047">
    <property type="term" value="P:UDP-N-acetylglucosamine metabolic process"/>
    <property type="evidence" value="ECO:0007669"/>
    <property type="project" value="TreeGrafter"/>
</dbReference>
<feature type="domain" description="Glutamine amidotransferase type-2" evidence="6">
    <location>
        <begin position="2"/>
        <end position="177"/>
    </location>
</feature>
<evidence type="ECO:0000313" key="7">
    <source>
        <dbReference type="EMBL" id="SVE11468.1"/>
    </source>
</evidence>